<evidence type="ECO:0000256" key="1">
    <source>
        <dbReference type="SAM" id="MobiDB-lite"/>
    </source>
</evidence>
<dbReference type="EMBL" id="CP115543">
    <property type="protein sequence ID" value="WNH50458.1"/>
    <property type="molecule type" value="Genomic_DNA"/>
</dbReference>
<accession>A0ABY9YHX3</accession>
<gene>
    <name evidence="2" type="ORF">PDM28_09270</name>
</gene>
<evidence type="ECO:0000313" key="3">
    <source>
        <dbReference type="Proteomes" id="UP001305421"/>
    </source>
</evidence>
<proteinExistence type="predicted"/>
<evidence type="ECO:0000313" key="2">
    <source>
        <dbReference type="EMBL" id="WNH50458.1"/>
    </source>
</evidence>
<keyword evidence="3" id="KW-1185">Reference proteome</keyword>
<reference evidence="2 3" key="1">
    <citation type="submission" date="2022-12" db="EMBL/GenBank/DDBJ databases">
        <title>Two new species, Stenotrophomonas aracearum and Stenotrophomonas oahuensis, isolated from Anthurium (Araceae family) in Hawaii.</title>
        <authorList>
            <person name="Chunag S.C."/>
            <person name="Dobhal S."/>
            <person name="Alvarez A."/>
            <person name="Arif M."/>
        </authorList>
    </citation>
    <scope>NUCLEOTIDE SEQUENCE [LARGE SCALE GENOMIC DNA]</scope>
    <source>
        <strain evidence="2 3">A5588</strain>
    </source>
</reference>
<protein>
    <submittedName>
        <fullName evidence="2">Uncharacterized protein</fullName>
    </submittedName>
</protein>
<dbReference type="RefSeq" id="WP_311184562.1">
    <property type="nucleotide sequence ID" value="NZ_CP115543.1"/>
</dbReference>
<dbReference type="Proteomes" id="UP001305421">
    <property type="component" value="Chromosome"/>
</dbReference>
<feature type="region of interest" description="Disordered" evidence="1">
    <location>
        <begin position="47"/>
        <end position="82"/>
    </location>
</feature>
<organism evidence="2 3">
    <name type="scientific">Stenotrophomonas aracearum</name>
    <dbReference type="NCBI Taxonomy" id="3003272"/>
    <lineage>
        <taxon>Bacteria</taxon>
        <taxon>Pseudomonadati</taxon>
        <taxon>Pseudomonadota</taxon>
        <taxon>Gammaproteobacteria</taxon>
        <taxon>Lysobacterales</taxon>
        <taxon>Lysobacteraceae</taxon>
        <taxon>Stenotrophomonas</taxon>
    </lineage>
</organism>
<sequence length="145" mass="15489">MARVASNRVLYASMASSADPQPGALCGISDVGSRRYSRYPATRAVRYATEPGCPTEGEGTGDGNEPPGAQPPSAPVSSATLDGSYRGASYRVTAWQPQGKPAFVFLLAIGERKFLQPNIPEGADFEEVMRHAAHYVEQLLDEDEA</sequence>
<name>A0ABY9YHX3_9GAMM</name>